<keyword evidence="7" id="KW-1185">Reference proteome</keyword>
<dbReference type="PANTHER" id="PTHR38248:SF2">
    <property type="entry name" value="FUNK1 11"/>
    <property type="match status" value="1"/>
</dbReference>
<name>A0AAN6XQK5_9PEZI</name>
<dbReference type="EMBL" id="MU863888">
    <property type="protein sequence ID" value="KAK4203585.1"/>
    <property type="molecule type" value="Genomic_DNA"/>
</dbReference>
<organism evidence="6 7">
    <name type="scientific">Triangularia verruculosa</name>
    <dbReference type="NCBI Taxonomy" id="2587418"/>
    <lineage>
        <taxon>Eukaryota</taxon>
        <taxon>Fungi</taxon>
        <taxon>Dikarya</taxon>
        <taxon>Ascomycota</taxon>
        <taxon>Pezizomycotina</taxon>
        <taxon>Sordariomycetes</taxon>
        <taxon>Sordariomycetidae</taxon>
        <taxon>Sordariales</taxon>
        <taxon>Podosporaceae</taxon>
        <taxon>Triangularia</taxon>
    </lineage>
</organism>
<feature type="domain" description="Fungal-type protein kinase" evidence="5">
    <location>
        <begin position="11"/>
        <end position="393"/>
    </location>
</feature>
<dbReference type="EC" id="2.7.11.1" evidence="1"/>
<sequence length="496" mass="55387">MAHQHATVGASAYQVLALGLFQSELASSQVDEANLRLCDVAIRIFAARPERRFLHAFRLSKSVMEMWTFDRAGAYSSNAFDILQEPHRFKNIIAEYMLMDDSGLGLNTAIQQDDEGAYLKLEGSDQPWGTRLCVSEGAFVKQDYLVGPGTTCFKAHIPGSSKRELVVKFTWEEGEVSAEPRFLALANERGVWGLPKLEGYQFLGDIANLRQGLQFDQPYKFSPARRSTGSMGESDQPQLPESTSDSHAPPSANQAPNSVSEPATGTDKFCNLRFECVVTSPLGRPLDTFSSPSELLAVFRDVVRALRSLYLQAKIIHRDISPQNIIIAPHNTLNPDAPVGMLIDLDFALDLANPPSERKMVGSRGFMAIGILGGDDHTYRHDLESLFYVFLWLAICHDGATSRHVPDTSRLHAWRGADFLAVFYQKRQDMQPEEFSRWIESEFTQPFRPYLPLATALHQLLFPMRNGKMFIGTDEGSDSMERLYAGMVAAFESYVA</sequence>
<keyword evidence="6" id="KW-0418">Kinase</keyword>
<dbReference type="PANTHER" id="PTHR38248">
    <property type="entry name" value="FUNK1 6"/>
    <property type="match status" value="1"/>
</dbReference>
<evidence type="ECO:0000313" key="7">
    <source>
        <dbReference type="Proteomes" id="UP001303160"/>
    </source>
</evidence>
<proteinExistence type="predicted"/>
<dbReference type="GO" id="GO:0004674">
    <property type="term" value="F:protein serine/threonine kinase activity"/>
    <property type="evidence" value="ECO:0007669"/>
    <property type="project" value="UniProtKB-EC"/>
</dbReference>
<evidence type="ECO:0000256" key="2">
    <source>
        <dbReference type="ARBA" id="ARBA00047899"/>
    </source>
</evidence>
<protein>
    <recommendedName>
        <fullName evidence="1">non-specific serine/threonine protein kinase</fullName>
        <ecNumber evidence="1">2.7.11.1</ecNumber>
    </recommendedName>
</protein>
<dbReference type="Gene3D" id="1.10.510.10">
    <property type="entry name" value="Transferase(Phosphotransferase) domain 1"/>
    <property type="match status" value="1"/>
</dbReference>
<accession>A0AAN6XQK5</accession>
<dbReference type="AlphaFoldDB" id="A0AAN6XQK5"/>
<dbReference type="Pfam" id="PF17667">
    <property type="entry name" value="Pkinase_fungal"/>
    <property type="match status" value="1"/>
</dbReference>
<feature type="compositionally biased region" description="Polar residues" evidence="4">
    <location>
        <begin position="225"/>
        <end position="263"/>
    </location>
</feature>
<dbReference type="InterPro" id="IPR040976">
    <property type="entry name" value="Pkinase_fungal"/>
</dbReference>
<dbReference type="InterPro" id="IPR011009">
    <property type="entry name" value="Kinase-like_dom_sf"/>
</dbReference>
<comment type="catalytic activity">
    <reaction evidence="3">
        <text>L-seryl-[protein] + ATP = O-phospho-L-seryl-[protein] + ADP + H(+)</text>
        <dbReference type="Rhea" id="RHEA:17989"/>
        <dbReference type="Rhea" id="RHEA-COMP:9863"/>
        <dbReference type="Rhea" id="RHEA-COMP:11604"/>
        <dbReference type="ChEBI" id="CHEBI:15378"/>
        <dbReference type="ChEBI" id="CHEBI:29999"/>
        <dbReference type="ChEBI" id="CHEBI:30616"/>
        <dbReference type="ChEBI" id="CHEBI:83421"/>
        <dbReference type="ChEBI" id="CHEBI:456216"/>
        <dbReference type="EC" id="2.7.11.1"/>
    </reaction>
</comment>
<dbReference type="Proteomes" id="UP001303160">
    <property type="component" value="Unassembled WGS sequence"/>
</dbReference>
<comment type="caution">
    <text evidence="6">The sequence shown here is derived from an EMBL/GenBank/DDBJ whole genome shotgun (WGS) entry which is preliminary data.</text>
</comment>
<evidence type="ECO:0000313" key="6">
    <source>
        <dbReference type="EMBL" id="KAK4203585.1"/>
    </source>
</evidence>
<dbReference type="PROSITE" id="PS00109">
    <property type="entry name" value="PROTEIN_KINASE_TYR"/>
    <property type="match status" value="1"/>
</dbReference>
<reference evidence="6" key="2">
    <citation type="submission" date="2023-05" db="EMBL/GenBank/DDBJ databases">
        <authorList>
            <consortium name="Lawrence Berkeley National Laboratory"/>
            <person name="Steindorff A."/>
            <person name="Hensen N."/>
            <person name="Bonometti L."/>
            <person name="Westerberg I."/>
            <person name="Brannstrom I.O."/>
            <person name="Guillou S."/>
            <person name="Cros-Aarteil S."/>
            <person name="Calhoun S."/>
            <person name="Haridas S."/>
            <person name="Kuo A."/>
            <person name="Mondo S."/>
            <person name="Pangilinan J."/>
            <person name="Riley R."/>
            <person name="Labutti K."/>
            <person name="Andreopoulos B."/>
            <person name="Lipzen A."/>
            <person name="Chen C."/>
            <person name="Yanf M."/>
            <person name="Daum C."/>
            <person name="Ng V."/>
            <person name="Clum A."/>
            <person name="Ohm R."/>
            <person name="Martin F."/>
            <person name="Silar P."/>
            <person name="Natvig D."/>
            <person name="Lalanne C."/>
            <person name="Gautier V."/>
            <person name="Ament-Velasquez S.L."/>
            <person name="Kruys A."/>
            <person name="Hutchinson M.I."/>
            <person name="Powell A.J."/>
            <person name="Barry K."/>
            <person name="Miller A.N."/>
            <person name="Grigoriev I.V."/>
            <person name="Debuchy R."/>
            <person name="Gladieux P."/>
            <person name="Thoren M.H."/>
            <person name="Johannesson H."/>
        </authorList>
    </citation>
    <scope>NUCLEOTIDE SEQUENCE</scope>
    <source>
        <strain evidence="6">CBS 315.58</strain>
    </source>
</reference>
<comment type="catalytic activity">
    <reaction evidence="2">
        <text>L-threonyl-[protein] + ATP = O-phospho-L-threonyl-[protein] + ADP + H(+)</text>
        <dbReference type="Rhea" id="RHEA:46608"/>
        <dbReference type="Rhea" id="RHEA-COMP:11060"/>
        <dbReference type="Rhea" id="RHEA-COMP:11605"/>
        <dbReference type="ChEBI" id="CHEBI:15378"/>
        <dbReference type="ChEBI" id="CHEBI:30013"/>
        <dbReference type="ChEBI" id="CHEBI:30616"/>
        <dbReference type="ChEBI" id="CHEBI:61977"/>
        <dbReference type="ChEBI" id="CHEBI:456216"/>
        <dbReference type="EC" id="2.7.11.1"/>
    </reaction>
</comment>
<dbReference type="SUPFAM" id="SSF56112">
    <property type="entry name" value="Protein kinase-like (PK-like)"/>
    <property type="match status" value="1"/>
</dbReference>
<keyword evidence="6" id="KW-0808">Transferase</keyword>
<reference evidence="6" key="1">
    <citation type="journal article" date="2023" name="Mol. Phylogenet. Evol.">
        <title>Genome-scale phylogeny and comparative genomics of the fungal order Sordariales.</title>
        <authorList>
            <person name="Hensen N."/>
            <person name="Bonometti L."/>
            <person name="Westerberg I."/>
            <person name="Brannstrom I.O."/>
            <person name="Guillou S."/>
            <person name="Cros-Aarteil S."/>
            <person name="Calhoun S."/>
            <person name="Haridas S."/>
            <person name="Kuo A."/>
            <person name="Mondo S."/>
            <person name="Pangilinan J."/>
            <person name="Riley R."/>
            <person name="LaButti K."/>
            <person name="Andreopoulos B."/>
            <person name="Lipzen A."/>
            <person name="Chen C."/>
            <person name="Yan M."/>
            <person name="Daum C."/>
            <person name="Ng V."/>
            <person name="Clum A."/>
            <person name="Steindorff A."/>
            <person name="Ohm R.A."/>
            <person name="Martin F."/>
            <person name="Silar P."/>
            <person name="Natvig D.O."/>
            <person name="Lalanne C."/>
            <person name="Gautier V."/>
            <person name="Ament-Velasquez S.L."/>
            <person name="Kruys A."/>
            <person name="Hutchinson M.I."/>
            <person name="Powell A.J."/>
            <person name="Barry K."/>
            <person name="Miller A.N."/>
            <person name="Grigoriev I.V."/>
            <person name="Debuchy R."/>
            <person name="Gladieux P."/>
            <person name="Hiltunen Thoren M."/>
            <person name="Johannesson H."/>
        </authorList>
    </citation>
    <scope>NUCLEOTIDE SEQUENCE</scope>
    <source>
        <strain evidence="6">CBS 315.58</strain>
    </source>
</reference>
<evidence type="ECO:0000259" key="5">
    <source>
        <dbReference type="Pfam" id="PF17667"/>
    </source>
</evidence>
<dbReference type="InterPro" id="IPR008266">
    <property type="entry name" value="Tyr_kinase_AS"/>
</dbReference>
<gene>
    <name evidence="6" type="ORF">QBC40DRAFT_316345</name>
</gene>
<evidence type="ECO:0000256" key="4">
    <source>
        <dbReference type="SAM" id="MobiDB-lite"/>
    </source>
</evidence>
<evidence type="ECO:0000256" key="1">
    <source>
        <dbReference type="ARBA" id="ARBA00012513"/>
    </source>
</evidence>
<feature type="region of interest" description="Disordered" evidence="4">
    <location>
        <begin position="224"/>
        <end position="263"/>
    </location>
</feature>
<evidence type="ECO:0000256" key="3">
    <source>
        <dbReference type="ARBA" id="ARBA00048679"/>
    </source>
</evidence>